<evidence type="ECO:0000256" key="1">
    <source>
        <dbReference type="SAM" id="MobiDB-lite"/>
    </source>
</evidence>
<organism evidence="2 3">
    <name type="scientific">Oleiphilus messinensis</name>
    <dbReference type="NCBI Taxonomy" id="141451"/>
    <lineage>
        <taxon>Bacteria</taxon>
        <taxon>Pseudomonadati</taxon>
        <taxon>Pseudomonadota</taxon>
        <taxon>Gammaproteobacteria</taxon>
        <taxon>Oceanospirillales</taxon>
        <taxon>Oleiphilaceae</taxon>
        <taxon>Oleiphilus</taxon>
    </lineage>
</organism>
<sequence>MENTANSAIHYLGVRHHGPGSANRVVAALDALRPRQVLIEGPSDCTELLPMLAQRDMTPPVALLAYVADDPACSLYYPFAEFSPEYQACCWAVRNSATVAFIDMPVSIQLAQMLAQRSEPDDDAEMAEEMTGGATEVQPSDQEPVPDPQDVNPIETDALRLNDALQLSTDPIGALATLAGYQDGESWWNDLIEQNSDDDVTIFATVEAAMTTLREHIADTDEDEPVAERNRYREAFMRLEISKAHKAGDGPTAVICGAWHVPELKAKHSAKADRECLKNLPKKHPKSKLKQTWIPWTSPRLASQSGYGAGVSAPMWYKHVWRHRNNPNALEHWLGHVTAALRAAGHVVSTASIIEAVRLCTSLAAVRNRPNPGFEEVRDASIACLCFGESVQWTAIEQQVLLGHDVGEIPENAPLVPLLEDLQRLQKSLKLKPEALDRELSLDLRAPAGLQKSILLHRLKILDVPWGRLTDSGKSRGTFRERWILRWEPEFAVKLLENLIYGSTIEQAANTKVCERLQQTQELAQLANTVQHCLEAQLDGAAEYGLKRIDEQAAHTSDAIALLTSLAPLVNLSRYGTARSISLTHIAALVDRLAIQAALALPLSCRNLSDEEANHFCQSISEAHQAVQLANLQDDILSDWWEALLTLSESPQTSFQIAGLSARLCYLGQQIAADKLQIQLQRALSPARPAADAARYFEGFFAGSVQRLIYDDMLLGTVESWLVHLEDETFIMYLPLFRRVFSGLDSMERKRLLQTILEGRQGLHTEKTLNAALLPHWPDHLQRIGKLIQRDKTWTQ</sequence>
<protein>
    <submittedName>
        <fullName evidence="2">Uncharacterized protein</fullName>
    </submittedName>
</protein>
<dbReference type="PANTHER" id="PTHR30634">
    <property type="entry name" value="OUTER MEMBRANE LOLAB LIPOPROTEIN INSERTION APPARATUS"/>
    <property type="match status" value="1"/>
</dbReference>
<evidence type="ECO:0000313" key="3">
    <source>
        <dbReference type="Proteomes" id="UP000196027"/>
    </source>
</evidence>
<dbReference type="AlphaFoldDB" id="A0A1Y0ICS3"/>
<dbReference type="KEGG" id="ome:OLMES_4032"/>
<dbReference type="Proteomes" id="UP000196027">
    <property type="component" value="Chromosome"/>
</dbReference>
<name>A0A1Y0ICS3_9GAMM</name>
<dbReference type="Pfam" id="PF18934">
    <property type="entry name" value="DUF5682"/>
    <property type="match status" value="1"/>
</dbReference>
<dbReference type="InterPro" id="IPR050458">
    <property type="entry name" value="LolB"/>
</dbReference>
<evidence type="ECO:0000313" key="2">
    <source>
        <dbReference type="EMBL" id="ARU58050.1"/>
    </source>
</evidence>
<reference evidence="2 3" key="1">
    <citation type="submission" date="2017-05" db="EMBL/GenBank/DDBJ databases">
        <title>Genomic insights into alkan degradation activity of Oleiphilus messinensis.</title>
        <authorList>
            <person name="Kozyavkin S.A."/>
            <person name="Slesarev A.I."/>
            <person name="Golyshin P.N."/>
            <person name="Korzhenkov A."/>
            <person name="Golyshina O.N."/>
            <person name="Toshchakov S.V."/>
        </authorList>
    </citation>
    <scope>NUCLEOTIDE SEQUENCE [LARGE SCALE GENOMIC DNA]</scope>
    <source>
        <strain evidence="2 3">ME102</strain>
    </source>
</reference>
<proteinExistence type="predicted"/>
<keyword evidence="3" id="KW-1185">Reference proteome</keyword>
<dbReference type="RefSeq" id="WP_087462875.1">
    <property type="nucleotide sequence ID" value="NZ_CP021425.1"/>
</dbReference>
<dbReference type="OrthoDB" id="9768066at2"/>
<accession>A0A1Y0ICS3</accession>
<dbReference type="PANTHER" id="PTHR30634:SF14">
    <property type="match status" value="1"/>
</dbReference>
<feature type="region of interest" description="Disordered" evidence="1">
    <location>
        <begin position="117"/>
        <end position="153"/>
    </location>
</feature>
<dbReference type="InterPro" id="IPR043737">
    <property type="entry name" value="DUF5682"/>
</dbReference>
<gene>
    <name evidence="2" type="ORF">OLMES_4032</name>
</gene>
<dbReference type="EMBL" id="CP021425">
    <property type="protein sequence ID" value="ARU58050.1"/>
    <property type="molecule type" value="Genomic_DNA"/>
</dbReference>